<dbReference type="AlphaFoldDB" id="A0A3M9MX80"/>
<name>A0A3M9MX80_9BACT</name>
<accession>A0A3M9MX80</accession>
<sequence length="462" mass="51103">MKRIYLFLVVCLALSGCEFDEDININPNKPSQASGGQLLANAMLSLPGLSSSPQGEFMAQYLSETQFPGGSLYPEGATSFYGLYSDPLMNLEEVIKADDLDAKEGPVANQKAVAKVLKAYYFWNITDRWGDVPFSQALTGLNNFSPAYDTQESIYNSLFVLLDSANQGFVAGDIANDIIYGGKVDKWKKLGNTIRLLMALRLSEVNATKGKEEFNKALAAGVMTSNEDNFTFKHLGVVANENYWYSQVGRQKRLWWALSETLVNTMKPTSDPRLAVYADPNEKGEYVGLKFGKLEGGAPAEYAMLGSDIWKQDAPVYLVTYAQVLFAKAEAAKRGWITGSDVEAKTNYEEAIKQSLKQWTGSDAGAGAFLQQPTIAYNPATALEQIGTQRYIHLFMHGYEAWAEWRRTGFPANLIMPSDKAIPTRLMYPAQEAANNTANYKAALQRLGGTDGLYGKVWWDKN</sequence>
<protein>
    <submittedName>
        <fullName evidence="1">SusD/RagB family nutrient-binding outer membrane lipoprotein</fullName>
    </submittedName>
</protein>
<dbReference type="Gene3D" id="1.25.40.390">
    <property type="match status" value="1"/>
</dbReference>
<reference evidence="1 2" key="1">
    <citation type="submission" date="2018-11" db="EMBL/GenBank/DDBJ databases">
        <title>Rufibacter latericius sp. nov., isolated from water in Baiyang Lake.</title>
        <authorList>
            <person name="Yang Y."/>
        </authorList>
    </citation>
    <scope>NUCLEOTIDE SEQUENCE [LARGE SCALE GENOMIC DNA]</scope>
    <source>
        <strain evidence="1 2">MCC P1</strain>
    </source>
</reference>
<dbReference type="RefSeq" id="WP_123133190.1">
    <property type="nucleotide sequence ID" value="NZ_RJJE01000009.1"/>
</dbReference>
<dbReference type="PROSITE" id="PS51257">
    <property type="entry name" value="PROKAR_LIPOPROTEIN"/>
    <property type="match status" value="1"/>
</dbReference>
<dbReference type="Pfam" id="PF12771">
    <property type="entry name" value="SusD-like_2"/>
    <property type="match status" value="1"/>
</dbReference>
<comment type="caution">
    <text evidence="1">The sequence shown here is derived from an EMBL/GenBank/DDBJ whole genome shotgun (WGS) entry which is preliminary data.</text>
</comment>
<dbReference type="OrthoDB" id="622163at2"/>
<dbReference type="InterPro" id="IPR011990">
    <property type="entry name" value="TPR-like_helical_dom_sf"/>
</dbReference>
<keyword evidence="2" id="KW-1185">Reference proteome</keyword>
<dbReference type="EMBL" id="RJJE01000009">
    <property type="protein sequence ID" value="RNI30110.1"/>
    <property type="molecule type" value="Genomic_DNA"/>
</dbReference>
<organism evidence="1 2">
    <name type="scientific">Rufibacter immobilis</name>
    <dbReference type="NCBI Taxonomy" id="1348778"/>
    <lineage>
        <taxon>Bacteria</taxon>
        <taxon>Pseudomonadati</taxon>
        <taxon>Bacteroidota</taxon>
        <taxon>Cytophagia</taxon>
        <taxon>Cytophagales</taxon>
        <taxon>Hymenobacteraceae</taxon>
        <taxon>Rufibacter</taxon>
    </lineage>
</organism>
<keyword evidence="1" id="KW-0449">Lipoprotein</keyword>
<evidence type="ECO:0000313" key="2">
    <source>
        <dbReference type="Proteomes" id="UP000271010"/>
    </source>
</evidence>
<proteinExistence type="predicted"/>
<gene>
    <name evidence="1" type="ORF">EFA69_11420</name>
</gene>
<evidence type="ECO:0000313" key="1">
    <source>
        <dbReference type="EMBL" id="RNI30110.1"/>
    </source>
</evidence>
<dbReference type="SUPFAM" id="SSF48452">
    <property type="entry name" value="TPR-like"/>
    <property type="match status" value="1"/>
</dbReference>
<dbReference type="InterPro" id="IPR041662">
    <property type="entry name" value="SusD-like_2"/>
</dbReference>
<dbReference type="Proteomes" id="UP000271010">
    <property type="component" value="Unassembled WGS sequence"/>
</dbReference>